<dbReference type="PRINTS" id="PR00039">
    <property type="entry name" value="HTHLYSR"/>
</dbReference>
<evidence type="ECO:0000256" key="1">
    <source>
        <dbReference type="ARBA" id="ARBA00009437"/>
    </source>
</evidence>
<name>A0ABP4I6Y5_9PSEU</name>
<keyword evidence="2" id="KW-0805">Transcription regulation</keyword>
<reference evidence="7" key="1">
    <citation type="journal article" date="2019" name="Int. J. Syst. Evol. Microbiol.">
        <title>The Global Catalogue of Microorganisms (GCM) 10K type strain sequencing project: providing services to taxonomists for standard genome sequencing and annotation.</title>
        <authorList>
            <consortium name="The Broad Institute Genomics Platform"/>
            <consortium name="The Broad Institute Genome Sequencing Center for Infectious Disease"/>
            <person name="Wu L."/>
            <person name="Ma J."/>
        </authorList>
    </citation>
    <scope>NUCLEOTIDE SEQUENCE [LARGE SCALE GENOMIC DNA]</scope>
    <source>
        <strain evidence="7">JCM 11896</strain>
    </source>
</reference>
<evidence type="ECO:0000256" key="2">
    <source>
        <dbReference type="ARBA" id="ARBA00023015"/>
    </source>
</evidence>
<evidence type="ECO:0000256" key="4">
    <source>
        <dbReference type="ARBA" id="ARBA00023163"/>
    </source>
</evidence>
<dbReference type="PANTHER" id="PTHR30346">
    <property type="entry name" value="TRANSCRIPTIONAL DUAL REGULATOR HCAR-RELATED"/>
    <property type="match status" value="1"/>
</dbReference>
<dbReference type="SUPFAM" id="SSF46785">
    <property type="entry name" value="Winged helix' DNA-binding domain"/>
    <property type="match status" value="1"/>
</dbReference>
<keyword evidence="4" id="KW-0804">Transcription</keyword>
<dbReference type="Pfam" id="PF00126">
    <property type="entry name" value="HTH_1"/>
    <property type="match status" value="1"/>
</dbReference>
<sequence>MGPPSSSRKYKSKSWIGYELAFLVMELRHLRYLVTVVDEGTVTAAAEVLHVAQPGISAQLRQLERELGETLLERGPRAVVPTEAGLAVLPHARAALAAADGARDAIAALRGLVRGRVAVGMASSLPDTVLADPVGAFATAHPGVDVTLREGTADDLLGELRSGRLDVAVLGLPGDPPSGIESRVLMEERLVAAVAADDTAAGLDVFPLAGLAGRRLICLPPGHGLRAALDTALTAHGTATRVAFEAGSMNLLLRLAASGAGVAIVPEPALRAPAVLALDRPPVAVPLEPEVRTRLHLAWRAGGPAGPAARALLENLGTG</sequence>
<dbReference type="InterPro" id="IPR036390">
    <property type="entry name" value="WH_DNA-bd_sf"/>
</dbReference>
<dbReference type="Gene3D" id="1.10.10.10">
    <property type="entry name" value="Winged helix-like DNA-binding domain superfamily/Winged helix DNA-binding domain"/>
    <property type="match status" value="1"/>
</dbReference>
<dbReference type="Pfam" id="PF03466">
    <property type="entry name" value="LysR_substrate"/>
    <property type="match status" value="1"/>
</dbReference>
<keyword evidence="7" id="KW-1185">Reference proteome</keyword>
<evidence type="ECO:0000313" key="7">
    <source>
        <dbReference type="Proteomes" id="UP001501414"/>
    </source>
</evidence>
<dbReference type="EMBL" id="BAAAJK010000001">
    <property type="protein sequence ID" value="GAA1378761.1"/>
    <property type="molecule type" value="Genomic_DNA"/>
</dbReference>
<dbReference type="PANTHER" id="PTHR30346:SF29">
    <property type="entry name" value="LYSR SUBSTRATE-BINDING"/>
    <property type="match status" value="1"/>
</dbReference>
<evidence type="ECO:0000259" key="5">
    <source>
        <dbReference type="PROSITE" id="PS50931"/>
    </source>
</evidence>
<dbReference type="InterPro" id="IPR036388">
    <property type="entry name" value="WH-like_DNA-bd_sf"/>
</dbReference>
<dbReference type="InterPro" id="IPR005119">
    <property type="entry name" value="LysR_subst-bd"/>
</dbReference>
<evidence type="ECO:0000313" key="6">
    <source>
        <dbReference type="EMBL" id="GAA1378761.1"/>
    </source>
</evidence>
<protein>
    <submittedName>
        <fullName evidence="6">LysR substrate-binding domain-containing protein</fullName>
    </submittedName>
</protein>
<gene>
    <name evidence="6" type="ORF">GCM10009613_00390</name>
</gene>
<comment type="caution">
    <text evidence="6">The sequence shown here is derived from an EMBL/GenBank/DDBJ whole genome shotgun (WGS) entry which is preliminary data.</text>
</comment>
<dbReference type="PROSITE" id="PS50931">
    <property type="entry name" value="HTH_LYSR"/>
    <property type="match status" value="1"/>
</dbReference>
<accession>A0ABP4I6Y5</accession>
<dbReference type="Proteomes" id="UP001501414">
    <property type="component" value="Unassembled WGS sequence"/>
</dbReference>
<dbReference type="Gene3D" id="3.40.190.10">
    <property type="entry name" value="Periplasmic binding protein-like II"/>
    <property type="match status" value="2"/>
</dbReference>
<comment type="similarity">
    <text evidence="1">Belongs to the LysR transcriptional regulatory family.</text>
</comment>
<keyword evidence="3" id="KW-0238">DNA-binding</keyword>
<proteinExistence type="inferred from homology"/>
<evidence type="ECO:0000256" key="3">
    <source>
        <dbReference type="ARBA" id="ARBA00023125"/>
    </source>
</evidence>
<dbReference type="SUPFAM" id="SSF53850">
    <property type="entry name" value="Periplasmic binding protein-like II"/>
    <property type="match status" value="1"/>
</dbReference>
<feature type="domain" description="HTH lysR-type" evidence="5">
    <location>
        <begin position="25"/>
        <end position="82"/>
    </location>
</feature>
<organism evidence="6 7">
    <name type="scientific">Pseudonocardia kongjuensis</name>
    <dbReference type="NCBI Taxonomy" id="102227"/>
    <lineage>
        <taxon>Bacteria</taxon>
        <taxon>Bacillati</taxon>
        <taxon>Actinomycetota</taxon>
        <taxon>Actinomycetes</taxon>
        <taxon>Pseudonocardiales</taxon>
        <taxon>Pseudonocardiaceae</taxon>
        <taxon>Pseudonocardia</taxon>
    </lineage>
</organism>
<dbReference type="InterPro" id="IPR000847">
    <property type="entry name" value="LysR_HTH_N"/>
</dbReference>